<dbReference type="Proteomes" id="UP000644749">
    <property type="component" value="Unassembled WGS sequence"/>
</dbReference>
<dbReference type="PANTHER" id="PTHR44196:SF1">
    <property type="entry name" value="DEHYDROGENASE_REDUCTASE SDR FAMILY MEMBER 7B"/>
    <property type="match status" value="1"/>
</dbReference>
<sequence>MGKPLNSLGRLTVVITGASSGIGQATAEAFARQGASLVLVARDRDAIEAVAQD</sequence>
<dbReference type="InterPro" id="IPR036291">
    <property type="entry name" value="NAD(P)-bd_dom_sf"/>
</dbReference>
<organism evidence="3 4">
    <name type="scientific">Paracoccus aerius</name>
    <dbReference type="NCBI Taxonomy" id="1915382"/>
    <lineage>
        <taxon>Bacteria</taxon>
        <taxon>Pseudomonadati</taxon>
        <taxon>Pseudomonadota</taxon>
        <taxon>Alphaproteobacteria</taxon>
        <taxon>Rhodobacterales</taxon>
        <taxon>Paracoccaceae</taxon>
        <taxon>Paracoccus</taxon>
    </lineage>
</organism>
<evidence type="ECO:0000256" key="1">
    <source>
        <dbReference type="ARBA" id="ARBA00006484"/>
    </source>
</evidence>
<dbReference type="SUPFAM" id="SSF51735">
    <property type="entry name" value="NAD(P)-binding Rossmann-fold domains"/>
    <property type="match status" value="1"/>
</dbReference>
<keyword evidence="2" id="KW-0560">Oxidoreductase</keyword>
<comment type="similarity">
    <text evidence="1">Belongs to the short-chain dehydrogenases/reductases (SDR) family.</text>
</comment>
<dbReference type="InterPro" id="IPR002347">
    <property type="entry name" value="SDR_fam"/>
</dbReference>
<protein>
    <submittedName>
        <fullName evidence="3">SDR family NAD(P)-dependent oxidoreductase</fullName>
    </submittedName>
</protein>
<dbReference type="Gene3D" id="3.40.50.720">
    <property type="entry name" value="NAD(P)-binding Rossmann-like Domain"/>
    <property type="match status" value="1"/>
</dbReference>
<keyword evidence="4" id="KW-1185">Reference proteome</keyword>
<name>A0ABS1SB30_9RHOB</name>
<comment type="caution">
    <text evidence="3">The sequence shown here is derived from an EMBL/GenBank/DDBJ whole genome shotgun (WGS) entry which is preliminary data.</text>
</comment>
<gene>
    <name evidence="3" type="ORF">JL111_17605</name>
</gene>
<dbReference type="EMBL" id="JAESHT010000020">
    <property type="protein sequence ID" value="MBL3675294.1"/>
    <property type="molecule type" value="Genomic_DNA"/>
</dbReference>
<dbReference type="PANTHER" id="PTHR44196">
    <property type="entry name" value="DEHYDROGENASE/REDUCTASE SDR FAMILY MEMBER 7B"/>
    <property type="match status" value="1"/>
</dbReference>
<dbReference type="Pfam" id="PF00106">
    <property type="entry name" value="adh_short"/>
    <property type="match status" value="1"/>
</dbReference>
<evidence type="ECO:0000256" key="2">
    <source>
        <dbReference type="ARBA" id="ARBA00023002"/>
    </source>
</evidence>
<evidence type="ECO:0000313" key="4">
    <source>
        <dbReference type="Proteomes" id="UP000644749"/>
    </source>
</evidence>
<accession>A0ABS1SB30</accession>
<proteinExistence type="inferred from homology"/>
<evidence type="ECO:0000313" key="3">
    <source>
        <dbReference type="EMBL" id="MBL3675294.1"/>
    </source>
</evidence>
<reference evidence="3 4" key="1">
    <citation type="submission" date="2021-01" db="EMBL/GenBank/DDBJ databases">
        <title>011410 draft genome.</title>
        <authorList>
            <person name="Lang L."/>
        </authorList>
    </citation>
    <scope>NUCLEOTIDE SEQUENCE [LARGE SCALE GENOMIC DNA]</scope>
    <source>
        <strain evidence="3 4">KCTC 42845</strain>
    </source>
</reference>